<dbReference type="PANTHER" id="PTHR10192:SF5">
    <property type="entry name" value="GEPHYRIN"/>
    <property type="match status" value="1"/>
</dbReference>
<evidence type="ECO:0000256" key="11">
    <source>
        <dbReference type="RuleBase" id="RU365090"/>
    </source>
</evidence>
<dbReference type="AlphaFoldDB" id="A0A7C1FX68"/>
<dbReference type="InterPro" id="IPR036425">
    <property type="entry name" value="MoaB/Mog-like_dom_sf"/>
</dbReference>
<dbReference type="Gene3D" id="2.40.340.10">
    <property type="entry name" value="MoeA, C-terminal, domain IV"/>
    <property type="match status" value="1"/>
</dbReference>
<dbReference type="InterPro" id="IPR036135">
    <property type="entry name" value="MoeA_linker/N_sf"/>
</dbReference>
<evidence type="ECO:0000256" key="6">
    <source>
        <dbReference type="ARBA" id="ARBA00022679"/>
    </source>
</evidence>
<organism evidence="13">
    <name type="scientific">Thermomicrobium roseum</name>
    <dbReference type="NCBI Taxonomy" id="500"/>
    <lineage>
        <taxon>Bacteria</taxon>
        <taxon>Pseudomonadati</taxon>
        <taxon>Thermomicrobiota</taxon>
        <taxon>Thermomicrobia</taxon>
        <taxon>Thermomicrobiales</taxon>
        <taxon>Thermomicrobiaceae</taxon>
        <taxon>Thermomicrobium</taxon>
    </lineage>
</organism>
<keyword evidence="9 11" id="KW-0501">Molybdenum cofactor biosynthesis</keyword>
<dbReference type="Gene3D" id="3.40.980.10">
    <property type="entry name" value="MoaB/Mog-like domain"/>
    <property type="match status" value="1"/>
</dbReference>
<evidence type="ECO:0000256" key="9">
    <source>
        <dbReference type="ARBA" id="ARBA00023150"/>
    </source>
</evidence>
<keyword evidence="6 11" id="KW-0808">Transferase</keyword>
<dbReference type="InterPro" id="IPR036688">
    <property type="entry name" value="MoeA_C_domain_IV_sf"/>
</dbReference>
<dbReference type="InterPro" id="IPR005111">
    <property type="entry name" value="MoeA_C_domain_IV"/>
</dbReference>
<dbReference type="Gene3D" id="3.90.105.10">
    <property type="entry name" value="Molybdopterin biosynthesis moea protein, domain 2"/>
    <property type="match status" value="1"/>
</dbReference>
<dbReference type="GO" id="GO:0046872">
    <property type="term" value="F:metal ion binding"/>
    <property type="evidence" value="ECO:0007669"/>
    <property type="project" value="UniProtKB-UniRule"/>
</dbReference>
<dbReference type="SUPFAM" id="SSF63882">
    <property type="entry name" value="MoeA N-terminal region -like"/>
    <property type="match status" value="1"/>
</dbReference>
<evidence type="ECO:0000256" key="3">
    <source>
        <dbReference type="ARBA" id="ARBA00005046"/>
    </source>
</evidence>
<keyword evidence="8 11" id="KW-0460">Magnesium</keyword>
<accession>A0A7C1FX68</accession>
<dbReference type="SUPFAM" id="SSF53218">
    <property type="entry name" value="Molybdenum cofactor biosynthesis proteins"/>
    <property type="match status" value="1"/>
</dbReference>
<dbReference type="InterPro" id="IPR001453">
    <property type="entry name" value="MoaB/Mog_dom"/>
</dbReference>
<dbReference type="EMBL" id="DSJL01000002">
    <property type="protein sequence ID" value="HEF64267.1"/>
    <property type="molecule type" value="Genomic_DNA"/>
</dbReference>
<reference evidence="13" key="1">
    <citation type="journal article" date="2020" name="mSystems">
        <title>Genome- and Community-Level Interaction Insights into Carbon Utilization and Element Cycling Functions of Hydrothermarchaeota in Hydrothermal Sediment.</title>
        <authorList>
            <person name="Zhou Z."/>
            <person name="Liu Y."/>
            <person name="Xu W."/>
            <person name="Pan J."/>
            <person name="Luo Z.H."/>
            <person name="Li M."/>
        </authorList>
    </citation>
    <scope>NUCLEOTIDE SEQUENCE [LARGE SCALE GENOMIC DNA]</scope>
    <source>
        <strain evidence="13">SpSt-222</strain>
    </source>
</reference>
<dbReference type="UniPathway" id="UPA00344"/>
<evidence type="ECO:0000256" key="7">
    <source>
        <dbReference type="ARBA" id="ARBA00022723"/>
    </source>
</evidence>
<evidence type="ECO:0000259" key="12">
    <source>
        <dbReference type="SMART" id="SM00852"/>
    </source>
</evidence>
<name>A0A7C1FX68_THERO</name>
<evidence type="ECO:0000256" key="1">
    <source>
        <dbReference type="ARBA" id="ARBA00001946"/>
    </source>
</evidence>
<comment type="function">
    <text evidence="2 11">Catalyzes the insertion of molybdate into adenylated molybdopterin with the concomitant release of AMP.</text>
</comment>
<feature type="domain" description="MoaB/Mog" evidence="12">
    <location>
        <begin position="210"/>
        <end position="346"/>
    </location>
</feature>
<comment type="caution">
    <text evidence="13">The sequence shown here is derived from an EMBL/GenBank/DDBJ whole genome shotgun (WGS) entry which is preliminary data.</text>
</comment>
<dbReference type="CDD" id="cd00887">
    <property type="entry name" value="MoeA"/>
    <property type="match status" value="1"/>
</dbReference>
<comment type="catalytic activity">
    <reaction evidence="10">
        <text>adenylyl-molybdopterin + molybdate = Mo-molybdopterin + AMP + H(+)</text>
        <dbReference type="Rhea" id="RHEA:35047"/>
        <dbReference type="ChEBI" id="CHEBI:15378"/>
        <dbReference type="ChEBI" id="CHEBI:36264"/>
        <dbReference type="ChEBI" id="CHEBI:62727"/>
        <dbReference type="ChEBI" id="CHEBI:71302"/>
        <dbReference type="ChEBI" id="CHEBI:456215"/>
        <dbReference type="EC" id="2.10.1.1"/>
    </reaction>
</comment>
<evidence type="ECO:0000256" key="10">
    <source>
        <dbReference type="ARBA" id="ARBA00047317"/>
    </source>
</evidence>
<dbReference type="NCBIfam" id="TIGR00177">
    <property type="entry name" value="molyb_syn"/>
    <property type="match status" value="1"/>
</dbReference>
<comment type="similarity">
    <text evidence="4 11">Belongs to the MoeA family.</text>
</comment>
<evidence type="ECO:0000256" key="4">
    <source>
        <dbReference type="ARBA" id="ARBA00010763"/>
    </source>
</evidence>
<dbReference type="GO" id="GO:0061599">
    <property type="term" value="F:molybdopterin molybdotransferase activity"/>
    <property type="evidence" value="ECO:0007669"/>
    <property type="project" value="UniProtKB-UniRule"/>
</dbReference>
<dbReference type="PROSITE" id="PS01079">
    <property type="entry name" value="MOCF_BIOSYNTHESIS_2"/>
    <property type="match status" value="1"/>
</dbReference>
<protein>
    <recommendedName>
        <fullName evidence="11">Molybdopterin molybdenumtransferase</fullName>
        <ecNumber evidence="11">2.10.1.1</ecNumber>
    </recommendedName>
</protein>
<dbReference type="Gene3D" id="2.170.190.11">
    <property type="entry name" value="Molybdopterin biosynthesis moea protein, domain 3"/>
    <property type="match status" value="1"/>
</dbReference>
<dbReference type="InterPro" id="IPR038987">
    <property type="entry name" value="MoeA-like"/>
</dbReference>
<evidence type="ECO:0000256" key="5">
    <source>
        <dbReference type="ARBA" id="ARBA00022505"/>
    </source>
</evidence>
<dbReference type="Pfam" id="PF00994">
    <property type="entry name" value="MoCF_biosynth"/>
    <property type="match status" value="1"/>
</dbReference>
<evidence type="ECO:0000256" key="8">
    <source>
        <dbReference type="ARBA" id="ARBA00022842"/>
    </source>
</evidence>
<comment type="pathway">
    <text evidence="3 11">Cofactor biosynthesis; molybdopterin biosynthesis.</text>
</comment>
<keyword evidence="7 11" id="KW-0479">Metal-binding</keyword>
<dbReference type="PANTHER" id="PTHR10192">
    <property type="entry name" value="MOLYBDOPTERIN BIOSYNTHESIS PROTEIN"/>
    <property type="match status" value="1"/>
</dbReference>
<evidence type="ECO:0000256" key="2">
    <source>
        <dbReference type="ARBA" id="ARBA00002901"/>
    </source>
</evidence>
<proteinExistence type="inferred from homology"/>
<dbReference type="Pfam" id="PF03454">
    <property type="entry name" value="MoeA_C"/>
    <property type="match status" value="1"/>
</dbReference>
<dbReference type="EC" id="2.10.1.1" evidence="11"/>
<dbReference type="SUPFAM" id="SSF63867">
    <property type="entry name" value="MoeA C-terminal domain-like"/>
    <property type="match status" value="1"/>
</dbReference>
<comment type="cofactor">
    <cofactor evidence="1 11">
        <name>Mg(2+)</name>
        <dbReference type="ChEBI" id="CHEBI:18420"/>
    </cofactor>
</comment>
<dbReference type="GO" id="GO:0005829">
    <property type="term" value="C:cytosol"/>
    <property type="evidence" value="ECO:0007669"/>
    <property type="project" value="TreeGrafter"/>
</dbReference>
<keyword evidence="5 11" id="KW-0500">Molybdenum</keyword>
<sequence length="443" mass="47495">MASTATHSSGPRQQFISVDEARKRILDHFVALPPRRLPLLEALGLVLAESVWAHEPVPPFTNSAMDGYAVRAADTVGASPDRPVTLRVIGEAPAGGARPRPHSPNAGNLAVQPGTAVRIMTGAVLPPGADAVVRFEETDEADTENLRGRRETVTIRRAVLPGENVRPAGEDIPSGSLVLQAGTVLGPAHLGILAALGHTWVLVHPRPHVAILATGDEIVPPDRPLEPGQIRNTNSIVLAALVLQTGGIPHLIGIASDQDSDLERHFHLARDADLILTSGGVSQGDYDRVKEFLRRRGRFEIWQVRIKPGKPMAFGFIDETPVIALPGNPVASVVAFLQFARPALLRLLGRSELEPLRVRATLTQRVDNRGQRRHFVRAQVEAQNGRLFVTPVPNQGSGILTGLARGNSLAVIPEEWSEAPAGSEVEVELYDMATAAALLAALH</sequence>
<dbReference type="Pfam" id="PF03453">
    <property type="entry name" value="MoeA_N"/>
    <property type="match status" value="1"/>
</dbReference>
<gene>
    <name evidence="13" type="ORF">ENP47_01440</name>
</gene>
<dbReference type="FunFam" id="3.40.980.10:FF:000004">
    <property type="entry name" value="Molybdopterin molybdenumtransferase"/>
    <property type="match status" value="1"/>
</dbReference>
<dbReference type="GO" id="GO:0006777">
    <property type="term" value="P:Mo-molybdopterin cofactor biosynthetic process"/>
    <property type="evidence" value="ECO:0007669"/>
    <property type="project" value="UniProtKB-UniRule"/>
</dbReference>
<dbReference type="InterPro" id="IPR005110">
    <property type="entry name" value="MoeA_linker/N"/>
</dbReference>
<dbReference type="FunFam" id="2.170.190.11:FF:000001">
    <property type="entry name" value="Molybdopterin molybdenumtransferase"/>
    <property type="match status" value="1"/>
</dbReference>
<dbReference type="NCBIfam" id="NF045515">
    <property type="entry name" value="Glp_gephyrin"/>
    <property type="match status" value="1"/>
</dbReference>
<evidence type="ECO:0000313" key="13">
    <source>
        <dbReference type="EMBL" id="HEF64267.1"/>
    </source>
</evidence>
<dbReference type="InterPro" id="IPR008284">
    <property type="entry name" value="MoCF_biosynth_CS"/>
</dbReference>
<dbReference type="SMART" id="SM00852">
    <property type="entry name" value="MoCF_biosynth"/>
    <property type="match status" value="1"/>
</dbReference>